<dbReference type="SUPFAM" id="SSF117074">
    <property type="entry name" value="Hypothetical protein PA1324"/>
    <property type="match status" value="1"/>
</dbReference>
<evidence type="ECO:0000256" key="1">
    <source>
        <dbReference type="SAM" id="SignalP"/>
    </source>
</evidence>
<dbReference type="eggNOG" id="COG3794">
    <property type="taxonomic scope" value="Bacteria"/>
</dbReference>
<dbReference type="STRING" id="314230.DSM3645_13730"/>
<gene>
    <name evidence="2" type="ORF">DSM3645_13730</name>
</gene>
<protein>
    <recommendedName>
        <fullName evidence="4">Lipoprotein</fullName>
    </recommendedName>
</protein>
<dbReference type="Proteomes" id="UP000004358">
    <property type="component" value="Unassembled WGS sequence"/>
</dbReference>
<feature type="chain" id="PRO_5002665374" description="Lipoprotein" evidence="1">
    <location>
        <begin position="19"/>
        <end position="251"/>
    </location>
</feature>
<dbReference type="InterPro" id="IPR008972">
    <property type="entry name" value="Cupredoxin"/>
</dbReference>
<evidence type="ECO:0000313" key="3">
    <source>
        <dbReference type="Proteomes" id="UP000004358"/>
    </source>
</evidence>
<dbReference type="SUPFAM" id="SSF49503">
    <property type="entry name" value="Cupredoxins"/>
    <property type="match status" value="1"/>
</dbReference>
<dbReference type="HOGENOM" id="CLU_077411_0_0_0"/>
<accession>A3ZWQ4</accession>
<sequence length="251" mass="27475">MLALLLTAAAIPLAQAQAAEWGTLTGKFVVQGKVLPPAVQFPAGVCGGGPILDETLLVGPKGELKNVAIWIAPNRDEIAPLPHPDYQKLVGAPIFLDNLACVFVPRLQVIWTARPVHFRNRDPIAHNYRIDGFNKTINALVTPGVVQIHTFEDQEPVPMPVSCSIHPWMRSWLLIRDSPYAAATAADGTFTIENLPAGTWTFAFWHEPNGYLTGLKIGEVTTNRRGQCQITIEPDKVTDLGEILVQAKHLK</sequence>
<keyword evidence="1" id="KW-0732">Signal</keyword>
<name>A3ZWQ4_9BACT</name>
<dbReference type="EMBL" id="AANZ01000016">
    <property type="protein sequence ID" value="EAQ79028.1"/>
    <property type="molecule type" value="Genomic_DNA"/>
</dbReference>
<dbReference type="AlphaFoldDB" id="A3ZWQ4"/>
<evidence type="ECO:0008006" key="4">
    <source>
        <dbReference type="Google" id="ProtNLM"/>
    </source>
</evidence>
<feature type="signal peptide" evidence="1">
    <location>
        <begin position="1"/>
        <end position="18"/>
    </location>
</feature>
<proteinExistence type="predicted"/>
<evidence type="ECO:0000313" key="2">
    <source>
        <dbReference type="EMBL" id="EAQ79028.1"/>
    </source>
</evidence>
<organism evidence="2 3">
    <name type="scientific">Blastopirellula marina DSM 3645</name>
    <dbReference type="NCBI Taxonomy" id="314230"/>
    <lineage>
        <taxon>Bacteria</taxon>
        <taxon>Pseudomonadati</taxon>
        <taxon>Planctomycetota</taxon>
        <taxon>Planctomycetia</taxon>
        <taxon>Pirellulales</taxon>
        <taxon>Pirellulaceae</taxon>
        <taxon>Blastopirellula</taxon>
    </lineage>
</organism>
<comment type="caution">
    <text evidence="2">The sequence shown here is derived from an EMBL/GenBank/DDBJ whole genome shotgun (WGS) entry which is preliminary data.</text>
</comment>
<reference evidence="2 3" key="1">
    <citation type="submission" date="2006-02" db="EMBL/GenBank/DDBJ databases">
        <authorList>
            <person name="Amann R."/>
            <person name="Ferriera S."/>
            <person name="Johnson J."/>
            <person name="Kravitz S."/>
            <person name="Halpern A."/>
            <person name="Remington K."/>
            <person name="Beeson K."/>
            <person name="Tran B."/>
            <person name="Rogers Y.-H."/>
            <person name="Friedman R."/>
            <person name="Venter J.C."/>
        </authorList>
    </citation>
    <scope>NUCLEOTIDE SEQUENCE [LARGE SCALE GENOMIC DNA]</scope>
    <source>
        <strain evidence="2 3">DSM 3645</strain>
    </source>
</reference>